<feature type="region of interest" description="Disordered" evidence="1">
    <location>
        <begin position="1"/>
        <end position="44"/>
    </location>
</feature>
<evidence type="ECO:0000313" key="2">
    <source>
        <dbReference type="EMBL" id="KAJ1362776.1"/>
    </source>
</evidence>
<protein>
    <recommendedName>
        <fullName evidence="4">Proteasome activator Blm10 mid region domain-containing protein</fullName>
    </recommendedName>
</protein>
<accession>A0AAD5N802</accession>
<dbReference type="GO" id="GO:0005829">
    <property type="term" value="C:cytosol"/>
    <property type="evidence" value="ECO:0007669"/>
    <property type="project" value="TreeGrafter"/>
</dbReference>
<evidence type="ECO:0000313" key="3">
    <source>
        <dbReference type="Proteomes" id="UP001196413"/>
    </source>
</evidence>
<dbReference type="GO" id="GO:0010499">
    <property type="term" value="P:proteasomal ubiquitin-independent protein catabolic process"/>
    <property type="evidence" value="ECO:0007669"/>
    <property type="project" value="TreeGrafter"/>
</dbReference>
<feature type="compositionally biased region" description="Acidic residues" evidence="1">
    <location>
        <begin position="1"/>
        <end position="26"/>
    </location>
</feature>
<reference evidence="2" key="1">
    <citation type="submission" date="2021-06" db="EMBL/GenBank/DDBJ databases">
        <title>Parelaphostrongylus tenuis whole genome reference sequence.</title>
        <authorList>
            <person name="Garwood T.J."/>
            <person name="Larsen P.A."/>
            <person name="Fountain-Jones N.M."/>
            <person name="Garbe J.R."/>
            <person name="Macchietto M.G."/>
            <person name="Kania S.A."/>
            <person name="Gerhold R.W."/>
            <person name="Richards J.E."/>
            <person name="Wolf T.M."/>
        </authorList>
    </citation>
    <scope>NUCLEOTIDE SEQUENCE</scope>
    <source>
        <strain evidence="2">MNPRO001-30</strain>
        <tissue evidence="2">Meninges</tissue>
    </source>
</reference>
<organism evidence="2 3">
    <name type="scientific">Parelaphostrongylus tenuis</name>
    <name type="common">Meningeal worm</name>
    <dbReference type="NCBI Taxonomy" id="148309"/>
    <lineage>
        <taxon>Eukaryota</taxon>
        <taxon>Metazoa</taxon>
        <taxon>Ecdysozoa</taxon>
        <taxon>Nematoda</taxon>
        <taxon>Chromadorea</taxon>
        <taxon>Rhabditida</taxon>
        <taxon>Rhabditina</taxon>
        <taxon>Rhabditomorpha</taxon>
        <taxon>Strongyloidea</taxon>
        <taxon>Metastrongylidae</taxon>
        <taxon>Parelaphostrongylus</taxon>
    </lineage>
</organism>
<dbReference type="PANTHER" id="PTHR32170">
    <property type="entry name" value="PROTEASOME ACTIVATOR COMPLEX SUBUNIT 4"/>
    <property type="match status" value="1"/>
</dbReference>
<gene>
    <name evidence="2" type="ORF">KIN20_022449</name>
</gene>
<dbReference type="GO" id="GO:0016504">
    <property type="term" value="F:peptidase activator activity"/>
    <property type="evidence" value="ECO:0007669"/>
    <property type="project" value="InterPro"/>
</dbReference>
<dbReference type="InterPro" id="IPR035309">
    <property type="entry name" value="PSME4"/>
</dbReference>
<dbReference type="AlphaFoldDB" id="A0AAD5N802"/>
<proteinExistence type="predicted"/>
<name>A0AAD5N802_PARTN</name>
<evidence type="ECO:0008006" key="4">
    <source>
        <dbReference type="Google" id="ProtNLM"/>
    </source>
</evidence>
<comment type="caution">
    <text evidence="2">The sequence shown here is derived from an EMBL/GenBank/DDBJ whole genome shotgun (WGS) entry which is preliminary data.</text>
</comment>
<dbReference type="GO" id="GO:0070628">
    <property type="term" value="F:proteasome binding"/>
    <property type="evidence" value="ECO:0007669"/>
    <property type="project" value="InterPro"/>
</dbReference>
<dbReference type="PANTHER" id="PTHR32170:SF3">
    <property type="entry name" value="PROTEASOME ACTIVATOR COMPLEX SUBUNIT 4"/>
    <property type="match status" value="1"/>
</dbReference>
<dbReference type="Proteomes" id="UP001196413">
    <property type="component" value="Unassembled WGS sequence"/>
</dbReference>
<sequence>MSDSEEDVSVSGSEVDDEEIEVEMGDEDVHASDGDENDMDVGSNSSSVRWYQKEIWQLTKLPYYDDLERQANDTLATIKTGLAHAILLNDPVTGLLHWVPELERYIDYHGRRLNKDDHILFVRLLNCLVTKGNTFKDVKIAMHCLNKLLSKRDFILRGDVEIDWRPLLELYVEVSYKNLEEDGIFLMPDGFRAELQAYVSHARRYFSDDAPQQILDELRPLMCIWDEAVVRAWRMLELFMPMNLPAERQLTHGSALWLDEAWHWFVTVENNSLIETSILKMFVRLATECPGSVNWCDKLDVIFTKLIRSLSPW</sequence>
<dbReference type="EMBL" id="JAHQIW010004527">
    <property type="protein sequence ID" value="KAJ1362776.1"/>
    <property type="molecule type" value="Genomic_DNA"/>
</dbReference>
<dbReference type="GO" id="GO:0005634">
    <property type="term" value="C:nucleus"/>
    <property type="evidence" value="ECO:0007669"/>
    <property type="project" value="TreeGrafter"/>
</dbReference>
<keyword evidence="3" id="KW-1185">Reference proteome</keyword>
<evidence type="ECO:0000256" key="1">
    <source>
        <dbReference type="SAM" id="MobiDB-lite"/>
    </source>
</evidence>